<dbReference type="InterPro" id="IPR054399">
    <property type="entry name" value="Fervidolysin-like_N_prodom"/>
</dbReference>
<feature type="compositionally biased region" description="Polar residues" evidence="7">
    <location>
        <begin position="8"/>
        <end position="18"/>
    </location>
</feature>
<comment type="caution">
    <text evidence="10">The sequence shown here is derived from an EMBL/GenBank/DDBJ whole genome shotgun (WGS) entry which is preliminary data.</text>
</comment>
<dbReference type="PANTHER" id="PTHR43806:SF11">
    <property type="entry name" value="CEREVISIN-RELATED"/>
    <property type="match status" value="1"/>
</dbReference>
<dbReference type="Gene3D" id="3.40.50.200">
    <property type="entry name" value="Peptidase S8/S53 domain"/>
    <property type="match status" value="1"/>
</dbReference>
<evidence type="ECO:0000256" key="5">
    <source>
        <dbReference type="PROSITE-ProRule" id="PRU01240"/>
    </source>
</evidence>
<dbReference type="InterPro" id="IPR013783">
    <property type="entry name" value="Ig-like_fold"/>
</dbReference>
<dbReference type="PANTHER" id="PTHR43806">
    <property type="entry name" value="PEPTIDASE S8"/>
    <property type="match status" value="1"/>
</dbReference>
<dbReference type="PROSITE" id="PS00136">
    <property type="entry name" value="SUBTILASE_ASP"/>
    <property type="match status" value="1"/>
</dbReference>
<dbReference type="Proteomes" id="UP000532440">
    <property type="component" value="Unassembled WGS sequence"/>
</dbReference>
<sequence>MNRDSKVRTTIQHTASSESRGTRVTRRLPRRSPIPAVVAAIIAASALAQPAAAQENGRGARGAAASATSTAQTVAPPAFAPGRILVAAKAGVSDAQFEATLASHGGRSLGRLRGMRAHMVNVPPGQSEEKLAERLARHPHIEFAELDRLAPPGSTTNDPMLSSQWHLPKINALTAWGASVGGGTIVAILDTGIDPSHPDLAGQLVPGWNFYGNNSDTSDPNGHGTAVAGAAAAAGNNATGVASVAWGAKLMPVRIADANAYAYWSTVAQGLTWAADNGARIANISYVGVAASSTVQSAANYLRSKGGVVVVCAGNNGKDEGIAANDSMIVVSATNSGDSRTSWSSYGTFVDLAAPGDSIYTTHVGGSYRAWSGTSLASPVVAGTAAMIKAMRPDFTPAQIESALYAGAVDLGTAGKDSIYGYGRVDAAAALAAAGTVSTDTTPPTAAITSPTSGSATGTVTVNVDARDNAGVARVELLVNGKSIGSDDTAPYSFGWDTTKVADGSVTLSAVAYDDRGNSGLSSPVSLKVSNAVATLAAPDATPPTVAILSPSSGLKVNGNVTISASANDAGGVAWMQLAIDGTVVSSTTTGSLNYKWNTRRERTGTHTITLTASDKAGNTAATSVTVTK</sequence>
<organism evidence="10 11">
    <name type="scientific">Quisquiliibacterium transsilvanicum</name>
    <dbReference type="NCBI Taxonomy" id="1549638"/>
    <lineage>
        <taxon>Bacteria</taxon>
        <taxon>Pseudomonadati</taxon>
        <taxon>Pseudomonadota</taxon>
        <taxon>Betaproteobacteria</taxon>
        <taxon>Burkholderiales</taxon>
        <taxon>Burkholderiaceae</taxon>
        <taxon>Quisquiliibacterium</taxon>
    </lineage>
</organism>
<dbReference type="GO" id="GO:0004252">
    <property type="term" value="F:serine-type endopeptidase activity"/>
    <property type="evidence" value="ECO:0007669"/>
    <property type="project" value="UniProtKB-UniRule"/>
</dbReference>
<gene>
    <name evidence="10" type="ORF">HNQ70_001666</name>
</gene>
<keyword evidence="11" id="KW-1185">Reference proteome</keyword>
<feature type="domain" description="Peptidase S8/S53" evidence="8">
    <location>
        <begin position="181"/>
        <end position="423"/>
    </location>
</feature>
<feature type="active site" description="Charge relay system" evidence="5">
    <location>
        <position position="375"/>
    </location>
</feature>
<dbReference type="PROSITE" id="PS00137">
    <property type="entry name" value="SUBTILASE_HIS"/>
    <property type="match status" value="1"/>
</dbReference>
<keyword evidence="2 5" id="KW-0645">Protease</keyword>
<dbReference type="InterPro" id="IPR023828">
    <property type="entry name" value="Peptidase_S8_Ser-AS"/>
</dbReference>
<feature type="active site" description="Charge relay system" evidence="5">
    <location>
        <position position="190"/>
    </location>
</feature>
<dbReference type="PROSITE" id="PS51892">
    <property type="entry name" value="SUBTILASE"/>
    <property type="match status" value="1"/>
</dbReference>
<evidence type="ECO:0000256" key="7">
    <source>
        <dbReference type="SAM" id="MobiDB-lite"/>
    </source>
</evidence>
<dbReference type="Pfam" id="PF00082">
    <property type="entry name" value="Peptidase_S8"/>
    <property type="match status" value="1"/>
</dbReference>
<proteinExistence type="inferred from homology"/>
<evidence type="ECO:0000256" key="3">
    <source>
        <dbReference type="ARBA" id="ARBA00022801"/>
    </source>
</evidence>
<dbReference type="Pfam" id="PF17957">
    <property type="entry name" value="Big_7"/>
    <property type="match status" value="2"/>
</dbReference>
<dbReference type="InterPro" id="IPR022398">
    <property type="entry name" value="Peptidase_S8_His-AS"/>
</dbReference>
<evidence type="ECO:0000256" key="1">
    <source>
        <dbReference type="ARBA" id="ARBA00011073"/>
    </source>
</evidence>
<reference evidence="10 11" key="1">
    <citation type="submission" date="2020-08" db="EMBL/GenBank/DDBJ databases">
        <title>Genomic Encyclopedia of Type Strains, Phase IV (KMG-IV): sequencing the most valuable type-strain genomes for metagenomic binning, comparative biology and taxonomic classification.</title>
        <authorList>
            <person name="Goeker M."/>
        </authorList>
    </citation>
    <scope>NUCLEOTIDE SEQUENCE [LARGE SCALE GENOMIC DNA]</scope>
    <source>
        <strain evidence="10 11">DSM 29781</strain>
    </source>
</reference>
<evidence type="ECO:0000256" key="6">
    <source>
        <dbReference type="RuleBase" id="RU003355"/>
    </source>
</evidence>
<dbReference type="InterPro" id="IPR023827">
    <property type="entry name" value="Peptidase_S8_Asp-AS"/>
</dbReference>
<evidence type="ECO:0000256" key="4">
    <source>
        <dbReference type="ARBA" id="ARBA00022825"/>
    </source>
</evidence>
<keyword evidence="4 5" id="KW-0720">Serine protease</keyword>
<dbReference type="AlphaFoldDB" id="A0A7W8HHQ9"/>
<feature type="region of interest" description="Disordered" evidence="7">
    <location>
        <begin position="1"/>
        <end position="30"/>
    </location>
</feature>
<dbReference type="PIRSF" id="PIRSF037901">
    <property type="entry name" value="Subtilisin_rel_Nmul_A1891"/>
    <property type="match status" value="1"/>
</dbReference>
<feature type="domain" description="Fervidolysin-like N-terminal prodomain" evidence="9">
    <location>
        <begin position="67"/>
        <end position="146"/>
    </location>
</feature>
<evidence type="ECO:0000259" key="9">
    <source>
        <dbReference type="Pfam" id="PF22148"/>
    </source>
</evidence>
<name>A0A7W8HHQ9_9BURK</name>
<dbReference type="GO" id="GO:0006508">
    <property type="term" value="P:proteolysis"/>
    <property type="evidence" value="ECO:0007669"/>
    <property type="project" value="UniProtKB-KW"/>
</dbReference>
<evidence type="ECO:0000256" key="2">
    <source>
        <dbReference type="ARBA" id="ARBA00022670"/>
    </source>
</evidence>
<dbReference type="InterPro" id="IPR015500">
    <property type="entry name" value="Peptidase_S8_subtilisin-rel"/>
</dbReference>
<dbReference type="InterPro" id="IPR050131">
    <property type="entry name" value="Peptidase_S8_subtilisin-like"/>
</dbReference>
<evidence type="ECO:0000313" key="11">
    <source>
        <dbReference type="Proteomes" id="UP000532440"/>
    </source>
</evidence>
<keyword evidence="3 5" id="KW-0378">Hydrolase</keyword>
<protein>
    <submittedName>
        <fullName evidence="10">Subtilisin family serine protease</fullName>
    </submittedName>
</protein>
<dbReference type="Gene3D" id="2.60.40.10">
    <property type="entry name" value="Immunoglobulins"/>
    <property type="match status" value="2"/>
</dbReference>
<dbReference type="InterPro" id="IPR036852">
    <property type="entry name" value="Peptidase_S8/S53_dom_sf"/>
</dbReference>
<dbReference type="SUPFAM" id="SSF52743">
    <property type="entry name" value="Subtilisin-like"/>
    <property type="match status" value="1"/>
</dbReference>
<accession>A0A7W8HHQ9</accession>
<dbReference type="InterPro" id="IPR017315">
    <property type="entry name" value="Pep_S8A_subtilisin_pbac-2"/>
</dbReference>
<dbReference type="PRINTS" id="PR00723">
    <property type="entry name" value="SUBTILISIN"/>
</dbReference>
<evidence type="ECO:0000313" key="10">
    <source>
        <dbReference type="EMBL" id="MBB5271656.1"/>
    </source>
</evidence>
<evidence type="ECO:0000259" key="8">
    <source>
        <dbReference type="Pfam" id="PF00082"/>
    </source>
</evidence>
<dbReference type="EMBL" id="JACHGB010000003">
    <property type="protein sequence ID" value="MBB5271656.1"/>
    <property type="molecule type" value="Genomic_DNA"/>
</dbReference>
<dbReference type="InterPro" id="IPR000209">
    <property type="entry name" value="Peptidase_S8/S53_dom"/>
</dbReference>
<comment type="similarity">
    <text evidence="1 5 6">Belongs to the peptidase S8 family.</text>
</comment>
<dbReference type="Pfam" id="PF22148">
    <property type="entry name" value="Fervidolysin_NPro-like"/>
    <property type="match status" value="1"/>
</dbReference>
<feature type="active site" description="Charge relay system" evidence="5">
    <location>
        <position position="223"/>
    </location>
</feature>
<dbReference type="PROSITE" id="PS00138">
    <property type="entry name" value="SUBTILASE_SER"/>
    <property type="match status" value="1"/>
</dbReference>